<accession>A0A2T5GE31</accession>
<evidence type="ECO:0000313" key="2">
    <source>
        <dbReference type="EMBL" id="PTQ54437.1"/>
    </source>
</evidence>
<organism evidence="2 3">
    <name type="scientific">Hydrogenibacillus schlegelii</name>
    <name type="common">Bacillus schlegelii</name>
    <dbReference type="NCBI Taxonomy" id="1484"/>
    <lineage>
        <taxon>Bacteria</taxon>
        <taxon>Bacillati</taxon>
        <taxon>Bacillota</taxon>
        <taxon>Bacilli</taxon>
        <taxon>Bacillales</taxon>
        <taxon>Bacillales Family X. Incertae Sedis</taxon>
        <taxon>Hydrogenibacillus</taxon>
    </lineage>
</organism>
<dbReference type="AlphaFoldDB" id="A0A2T5GE31"/>
<sequence length="636" mass="71508">MSTPYNPPALTLADFLEQLTTLMEQEPVLATNYQQLLNLHAFPDALRDALRHFLIALEKRERRTARSAEDMRRSMAIQQLTIEIASLAPVKNVLNKICDTTRMILKTDVAYVALYNEANETITIAASSGTSPNLIGVELRLGHGIGGRVVLTKRPHTFTDYPHELRRDPDVEAAIDYEGIVSGIAVPLLLGNDVIGVLYAAMRVRREFTAEEIDFLTSIASLASVAIRNAQLYDQSQRLIQIHQKLSEAALQKEAIEAVIEALSVLLSCNVGFLDASGHVLHRHPANFYPDREIIDTAVRHAKNVIHTFPRQNSVLVEQPNHLLLCSPILSNDVLVGILIAVRPTTKPYDEIDRMAIERATTLLALAISTKEIQRINKFYLRTALLYQLLTQSEQEAVLGERAKHLGINLWNKWRLITTGCVTPSLPAAQLENINRTLRAIQLTLDVSRFPLSTVDKTCLVVAVPDQAPLMERAEELHTLVVASLPQAAVFTVIGDPCTKPSDYRHEYFKCKNALSWHQRLGHTEPILWAKSFGLAGLLFDVSNMDAIRAFCVETLRPLALYDQKHSGNLLETLKAYLENECELRATASMLHIHYNTLRYRLDRVEEILQVRLSDPATRQKLRLALLLNDTFNFIR</sequence>
<dbReference type="SUPFAM" id="SSF55781">
    <property type="entry name" value="GAF domain-like"/>
    <property type="match status" value="2"/>
</dbReference>
<evidence type="ECO:0000259" key="1">
    <source>
        <dbReference type="SMART" id="SM00065"/>
    </source>
</evidence>
<dbReference type="InterPro" id="IPR051448">
    <property type="entry name" value="CdaR-like_regulators"/>
</dbReference>
<dbReference type="RefSeq" id="WP_272999669.1">
    <property type="nucleotide sequence ID" value="NZ_PEBV01000004.1"/>
</dbReference>
<feature type="domain" description="GAF" evidence="1">
    <location>
        <begin position="247"/>
        <end position="378"/>
    </location>
</feature>
<reference evidence="2 3" key="1">
    <citation type="submission" date="2017-08" db="EMBL/GenBank/DDBJ databases">
        <title>Burning lignite coal seam in the remote Altai Mountains harbors a hydrogen-driven thermophilic microbial community.</title>
        <authorList>
            <person name="Kadnikov V.V."/>
            <person name="Mardanov A.V."/>
            <person name="Ivasenko D."/>
            <person name="Beletsky A.V."/>
            <person name="Karnachuk O.V."/>
            <person name="Ravin N.V."/>
        </authorList>
    </citation>
    <scope>NUCLEOTIDE SEQUENCE [LARGE SCALE GENOMIC DNA]</scope>
    <source>
        <strain evidence="2">AL33</strain>
    </source>
</reference>
<dbReference type="Pfam" id="PF13556">
    <property type="entry name" value="HTH_30"/>
    <property type="match status" value="1"/>
</dbReference>
<evidence type="ECO:0000313" key="3">
    <source>
        <dbReference type="Proteomes" id="UP000244180"/>
    </source>
</evidence>
<dbReference type="Gene3D" id="1.10.10.2840">
    <property type="entry name" value="PucR C-terminal helix-turn-helix domain"/>
    <property type="match status" value="1"/>
</dbReference>
<name>A0A2T5GE31_HYDSH</name>
<dbReference type="EMBL" id="PEBV01000004">
    <property type="protein sequence ID" value="PTQ54437.1"/>
    <property type="molecule type" value="Genomic_DNA"/>
</dbReference>
<dbReference type="Proteomes" id="UP000244180">
    <property type="component" value="Unassembled WGS sequence"/>
</dbReference>
<dbReference type="Gene3D" id="3.30.450.40">
    <property type="match status" value="1"/>
</dbReference>
<gene>
    <name evidence="2" type="ORF">HSCHL_0356</name>
</gene>
<dbReference type="InterPro" id="IPR042070">
    <property type="entry name" value="PucR_C-HTH_sf"/>
</dbReference>
<proteinExistence type="predicted"/>
<dbReference type="SMART" id="SM00065">
    <property type="entry name" value="GAF"/>
    <property type="match status" value="2"/>
</dbReference>
<dbReference type="InterPro" id="IPR025736">
    <property type="entry name" value="PucR_C-HTH_dom"/>
</dbReference>
<comment type="caution">
    <text evidence="2">The sequence shown here is derived from an EMBL/GenBank/DDBJ whole genome shotgun (WGS) entry which is preliminary data.</text>
</comment>
<protein>
    <submittedName>
        <fullName evidence="2">Transcriptional regulatory protein</fullName>
    </submittedName>
</protein>
<dbReference type="Pfam" id="PF13185">
    <property type="entry name" value="GAF_2"/>
    <property type="match status" value="1"/>
</dbReference>
<dbReference type="PANTHER" id="PTHR33744">
    <property type="entry name" value="CARBOHYDRATE DIACID REGULATOR"/>
    <property type="match status" value="1"/>
</dbReference>
<feature type="domain" description="GAF" evidence="1">
    <location>
        <begin position="89"/>
        <end position="237"/>
    </location>
</feature>
<dbReference type="InterPro" id="IPR003018">
    <property type="entry name" value="GAF"/>
</dbReference>
<dbReference type="InterPro" id="IPR029016">
    <property type="entry name" value="GAF-like_dom_sf"/>
</dbReference>
<dbReference type="PANTHER" id="PTHR33744:SF1">
    <property type="entry name" value="DNA-BINDING TRANSCRIPTIONAL ACTIVATOR ADER"/>
    <property type="match status" value="1"/>
</dbReference>